<sequence length="293" mass="33043">MSKKQRHRCRSFRQHPSGLQKIYEGLTEAYKTLCLDDSPGQLVATQTSGHLATVITHPPISLASDLYVSFARAVDNLLHTELLQLRASHSMNGLHSTDCAKRPATPTLQNKETWFYGLKSIQKLNSTLIAWTGDNPGRTTDKPDNKKCGQINCRRAEVVKFGREPGSGRSNEARSSAAFCSKVQPIREYSGRKVGNSCAFWSSIWSCLLHKQSSVEEMSDRAVELTNKPFAVQLSNVYLSILALFCFKLFVKISLNLLTYFYIVRGNRKEAARISAEFYDYGQQHSEYLEKSF</sequence>
<keyword evidence="1" id="KW-0472">Membrane</keyword>
<dbReference type="Proteomes" id="UP000250572">
    <property type="component" value="Unassembled WGS sequence"/>
</dbReference>
<keyword evidence="1" id="KW-0812">Transmembrane</keyword>
<feature type="transmembrane region" description="Helical" evidence="1">
    <location>
        <begin position="237"/>
        <end position="263"/>
    </location>
</feature>
<gene>
    <name evidence="2" type="ORF">CCH79_00005539</name>
</gene>
<proteinExistence type="predicted"/>
<comment type="caution">
    <text evidence="2">The sequence shown here is derived from an EMBL/GenBank/DDBJ whole genome shotgun (WGS) entry which is preliminary data.</text>
</comment>
<reference evidence="2 3" key="1">
    <citation type="journal article" date="2018" name="G3 (Bethesda)">
        <title>A High-Quality Reference Genome for the Invasive Mosquitofish Gambusia affinis Using a Chicago Library.</title>
        <authorList>
            <person name="Hoffberg S.L."/>
            <person name="Troendle N.J."/>
            <person name="Glenn T.C."/>
            <person name="Mahmud O."/>
            <person name="Louha S."/>
            <person name="Chalopin D."/>
            <person name="Bennetzen J.L."/>
            <person name="Mauricio R."/>
        </authorList>
    </citation>
    <scope>NUCLEOTIDE SEQUENCE [LARGE SCALE GENOMIC DNA]</scope>
    <source>
        <strain evidence="2">NE01/NJP1002.9</strain>
        <tissue evidence="2">Muscle</tissue>
    </source>
</reference>
<protein>
    <submittedName>
        <fullName evidence="2">Uncharacterized protein</fullName>
    </submittedName>
</protein>
<keyword evidence="3" id="KW-1185">Reference proteome</keyword>
<evidence type="ECO:0000313" key="3">
    <source>
        <dbReference type="Proteomes" id="UP000250572"/>
    </source>
</evidence>
<name>A0A315V7S0_GAMAF</name>
<dbReference type="EMBL" id="NHOQ01002284">
    <property type="protein sequence ID" value="PWA18727.1"/>
    <property type="molecule type" value="Genomic_DNA"/>
</dbReference>
<evidence type="ECO:0000313" key="2">
    <source>
        <dbReference type="EMBL" id="PWA18727.1"/>
    </source>
</evidence>
<dbReference type="AlphaFoldDB" id="A0A315V7S0"/>
<organism evidence="2 3">
    <name type="scientific">Gambusia affinis</name>
    <name type="common">Western mosquitofish</name>
    <name type="synonym">Heterandria affinis</name>
    <dbReference type="NCBI Taxonomy" id="33528"/>
    <lineage>
        <taxon>Eukaryota</taxon>
        <taxon>Metazoa</taxon>
        <taxon>Chordata</taxon>
        <taxon>Craniata</taxon>
        <taxon>Vertebrata</taxon>
        <taxon>Euteleostomi</taxon>
        <taxon>Actinopterygii</taxon>
        <taxon>Neopterygii</taxon>
        <taxon>Teleostei</taxon>
        <taxon>Neoteleostei</taxon>
        <taxon>Acanthomorphata</taxon>
        <taxon>Ovalentaria</taxon>
        <taxon>Atherinomorphae</taxon>
        <taxon>Cyprinodontiformes</taxon>
        <taxon>Poeciliidae</taxon>
        <taxon>Poeciliinae</taxon>
        <taxon>Gambusia</taxon>
    </lineage>
</organism>
<accession>A0A315V7S0</accession>
<evidence type="ECO:0000256" key="1">
    <source>
        <dbReference type="SAM" id="Phobius"/>
    </source>
</evidence>
<keyword evidence="1" id="KW-1133">Transmembrane helix</keyword>